<dbReference type="AlphaFoldDB" id="F0RAI2"/>
<gene>
    <name evidence="7" type="ordered locus">Celly_2728</name>
</gene>
<dbReference type="InterPro" id="IPR002797">
    <property type="entry name" value="Polysacc_synth"/>
</dbReference>
<reference evidence="7 8" key="1">
    <citation type="journal article" date="2011" name="Stand. Genomic Sci.">
        <title>Complete genome sequence of Cellulophaga lytica type strain (LIM- 21).</title>
        <authorList>
            <person name="Pati A."/>
            <person name="Abt B."/>
            <person name="Teshima H."/>
            <person name="Nolan M."/>
            <person name="Lapidus A."/>
            <person name="Lucas S."/>
            <person name="Hammon N."/>
            <person name="Deshpande S."/>
            <person name="Cheng J.F."/>
            <person name="Tapia R."/>
            <person name="Han C."/>
            <person name="Goodwin L."/>
            <person name="Pitluck S."/>
            <person name="Liolios K."/>
            <person name="Pagani I."/>
            <person name="Mavromatis K."/>
            <person name="Ovchinikova G."/>
            <person name="Chen A."/>
            <person name="Palaniappan K."/>
            <person name="Land M."/>
            <person name="Hauser L."/>
            <person name="Jeffries C.D."/>
            <person name="Detter J.C."/>
            <person name="Brambilla E.M."/>
            <person name="Kannan K.P."/>
            <person name="Rohde M."/>
            <person name="Spring S."/>
            <person name="Goker M."/>
            <person name="Woyke T."/>
            <person name="Bristow J."/>
            <person name="Eisen J.A."/>
            <person name="Markowitz V."/>
            <person name="Hugenholtz P."/>
            <person name="Kyrpides N.C."/>
            <person name="Klenk H.P."/>
            <person name="Ivanova N."/>
        </authorList>
    </citation>
    <scope>NUCLEOTIDE SEQUENCE [LARGE SCALE GENOMIC DNA]</scope>
    <source>
        <strain evidence="8">ATCC 23178 / DSM 7489 / JCM 8516 / NBRC 14961 / NCIMB 1423 / VKM B-1433 / Cy l20</strain>
    </source>
</reference>
<dbReference type="RefSeq" id="WP_013622288.1">
    <property type="nucleotide sequence ID" value="NC_015167.1"/>
</dbReference>
<dbReference type="GO" id="GO:0005886">
    <property type="term" value="C:plasma membrane"/>
    <property type="evidence" value="ECO:0007669"/>
    <property type="project" value="UniProtKB-SubCell"/>
</dbReference>
<proteinExistence type="predicted"/>
<organism evidence="7 8">
    <name type="scientific">Cellulophaga lytica (strain ATCC 23178 / DSM 7489 / JCM 8516 / NBRC 14961 / NCIMB 1423 / VKM B-1433 / Cy l20)</name>
    <dbReference type="NCBI Taxonomy" id="867900"/>
    <lineage>
        <taxon>Bacteria</taxon>
        <taxon>Pseudomonadati</taxon>
        <taxon>Bacteroidota</taxon>
        <taxon>Flavobacteriia</taxon>
        <taxon>Flavobacteriales</taxon>
        <taxon>Flavobacteriaceae</taxon>
        <taxon>Cellulophaga</taxon>
    </lineage>
</organism>
<evidence type="ECO:0000256" key="6">
    <source>
        <dbReference type="SAM" id="Phobius"/>
    </source>
</evidence>
<dbReference type="eggNOG" id="COG2244">
    <property type="taxonomic scope" value="Bacteria"/>
</dbReference>
<evidence type="ECO:0000256" key="2">
    <source>
        <dbReference type="ARBA" id="ARBA00022475"/>
    </source>
</evidence>
<keyword evidence="4 6" id="KW-1133">Transmembrane helix</keyword>
<dbReference type="PANTHER" id="PTHR30250">
    <property type="entry name" value="PST FAMILY PREDICTED COLANIC ACID TRANSPORTER"/>
    <property type="match status" value="1"/>
</dbReference>
<dbReference type="PANTHER" id="PTHR30250:SF11">
    <property type="entry name" value="O-ANTIGEN TRANSPORTER-RELATED"/>
    <property type="match status" value="1"/>
</dbReference>
<dbReference type="InterPro" id="IPR050833">
    <property type="entry name" value="Poly_Biosynth_Transport"/>
</dbReference>
<feature type="transmembrane region" description="Helical" evidence="6">
    <location>
        <begin position="156"/>
        <end position="173"/>
    </location>
</feature>
<feature type="transmembrane region" description="Helical" evidence="6">
    <location>
        <begin position="120"/>
        <end position="141"/>
    </location>
</feature>
<feature type="transmembrane region" description="Helical" evidence="6">
    <location>
        <begin position="450"/>
        <end position="468"/>
    </location>
</feature>
<feature type="transmembrane region" description="Helical" evidence="6">
    <location>
        <begin position="424"/>
        <end position="444"/>
    </location>
</feature>
<feature type="transmembrane region" description="Helical" evidence="6">
    <location>
        <begin position="388"/>
        <end position="412"/>
    </location>
</feature>
<feature type="transmembrane region" description="Helical" evidence="6">
    <location>
        <begin position="12"/>
        <end position="33"/>
    </location>
</feature>
<keyword evidence="5 6" id="KW-0472">Membrane</keyword>
<dbReference type="EMBL" id="CP002534">
    <property type="protein sequence ID" value="ADY30545.1"/>
    <property type="molecule type" value="Genomic_DNA"/>
</dbReference>
<name>F0RAI2_CELLC</name>
<keyword evidence="8" id="KW-1185">Reference proteome</keyword>
<dbReference type="Proteomes" id="UP000007487">
    <property type="component" value="Chromosome"/>
</dbReference>
<evidence type="ECO:0000313" key="7">
    <source>
        <dbReference type="EMBL" id="ADY30545.1"/>
    </source>
</evidence>
<dbReference type="Pfam" id="PF01943">
    <property type="entry name" value="Polysacc_synt"/>
    <property type="match status" value="1"/>
</dbReference>
<comment type="subcellular location">
    <subcellularLocation>
        <location evidence="1">Cell membrane</location>
        <topology evidence="1">Multi-pass membrane protein</topology>
    </subcellularLocation>
</comment>
<feature type="transmembrane region" description="Helical" evidence="6">
    <location>
        <begin position="330"/>
        <end position="348"/>
    </location>
</feature>
<evidence type="ECO:0000256" key="4">
    <source>
        <dbReference type="ARBA" id="ARBA00022989"/>
    </source>
</evidence>
<evidence type="ECO:0000313" key="8">
    <source>
        <dbReference type="Proteomes" id="UP000007487"/>
    </source>
</evidence>
<feature type="transmembrane region" description="Helical" evidence="6">
    <location>
        <begin position="300"/>
        <end position="318"/>
    </location>
</feature>
<dbReference type="HOGENOM" id="CLU_041533_1_0_10"/>
<evidence type="ECO:0000256" key="1">
    <source>
        <dbReference type="ARBA" id="ARBA00004651"/>
    </source>
</evidence>
<feature type="transmembrane region" description="Helical" evidence="6">
    <location>
        <begin position="79"/>
        <end position="100"/>
    </location>
</feature>
<sequence>MGIVFKQTFSNTIVTFVGFGIGAINTLFLYTNFLTKENYGLVTVILATAALLMPLLTFGVQNTLVKFYSSYKDSDDVKYFLNLMLYLPLLTIIPFTLFSYFGTDFIGDFLAEKNEEVKGYVWYIYFVGLAMSYFEIFYSWVKVHMKSVFGNFMKEVFGRLCIAILLVLVHYNVITVDLFLKSLVGVYVLRMVVMKLYAFSLEIPSLKFRLPKNYSSIIKYSALIILGGSAAVILLEIDKFMLNQYLAIENVAFYGVSVFIATVITVPSRAMHQITHPLTAKLLNSKDKPELRKLYKKSSLTLFIISGIIFLLIILNLQELYKLMPVAYRGGMLVVFLIGLTKVLDALLGNSNSILFNSDYYRAILVMGVLLAIVVVLLNYMLIPAYGLGGAAWATFIAIASFNTVKIGYVYAKFKMHPFTLDTLKVLLLLCLLGGVFFFINFNFHPILNIAIKSIFMGVVYILVLYKLRVSEDVYSIVSSYLSKKETKR</sequence>
<dbReference type="KEGG" id="cly:Celly_2728"/>
<feature type="transmembrane region" description="Helical" evidence="6">
    <location>
        <begin position="179"/>
        <end position="197"/>
    </location>
</feature>
<protein>
    <submittedName>
        <fullName evidence="7">Polysaccharide biosynthesis protein</fullName>
    </submittedName>
</protein>
<feature type="transmembrane region" description="Helical" evidence="6">
    <location>
        <begin position="360"/>
        <end position="382"/>
    </location>
</feature>
<feature type="transmembrane region" description="Helical" evidence="6">
    <location>
        <begin position="217"/>
        <end position="235"/>
    </location>
</feature>
<feature type="transmembrane region" description="Helical" evidence="6">
    <location>
        <begin position="247"/>
        <end position="266"/>
    </location>
</feature>
<dbReference type="OrthoDB" id="88014at2"/>
<dbReference type="STRING" id="867900.Celly_2728"/>
<evidence type="ECO:0000256" key="5">
    <source>
        <dbReference type="ARBA" id="ARBA00023136"/>
    </source>
</evidence>
<evidence type="ECO:0000256" key="3">
    <source>
        <dbReference type="ARBA" id="ARBA00022692"/>
    </source>
</evidence>
<accession>F0RAI2</accession>
<keyword evidence="3 6" id="KW-0812">Transmembrane</keyword>
<keyword evidence="2" id="KW-1003">Cell membrane</keyword>
<feature type="transmembrane region" description="Helical" evidence="6">
    <location>
        <begin position="39"/>
        <end position="58"/>
    </location>
</feature>